<evidence type="ECO:0000313" key="1">
    <source>
        <dbReference type="EMBL" id="KJU83256.1"/>
    </source>
</evidence>
<reference evidence="1 2" key="1">
    <citation type="submission" date="2015-02" db="EMBL/GenBank/DDBJ databases">
        <title>Single-cell genomics of uncultivated deep-branching MTB reveals a conserved set of magnetosome genes.</title>
        <authorList>
            <person name="Kolinko S."/>
            <person name="Richter M."/>
            <person name="Glockner F.O."/>
            <person name="Brachmann A."/>
            <person name="Schuler D."/>
        </authorList>
    </citation>
    <scope>NUCLEOTIDE SEQUENCE [LARGE SCALE GENOMIC DNA]</scope>
    <source>
        <strain evidence="1">TM-1</strain>
    </source>
</reference>
<organism evidence="1 2">
    <name type="scientific">Candidatus Magnetobacterium bavaricum</name>
    <dbReference type="NCBI Taxonomy" id="29290"/>
    <lineage>
        <taxon>Bacteria</taxon>
        <taxon>Pseudomonadati</taxon>
        <taxon>Nitrospirota</taxon>
        <taxon>Thermodesulfovibrionia</taxon>
        <taxon>Thermodesulfovibrionales</taxon>
        <taxon>Candidatus Magnetobacteriaceae</taxon>
        <taxon>Candidatus Magnetobacterium</taxon>
    </lineage>
</organism>
<proteinExistence type="predicted"/>
<gene>
    <name evidence="1" type="ORF">MBAV_004550</name>
</gene>
<dbReference type="SUPFAM" id="SSF52172">
    <property type="entry name" value="CheY-like"/>
    <property type="match status" value="1"/>
</dbReference>
<evidence type="ECO:0008006" key="3">
    <source>
        <dbReference type="Google" id="ProtNLM"/>
    </source>
</evidence>
<evidence type="ECO:0000313" key="2">
    <source>
        <dbReference type="Proteomes" id="UP000033423"/>
    </source>
</evidence>
<comment type="caution">
    <text evidence="1">The sequence shown here is derived from an EMBL/GenBank/DDBJ whole genome shotgun (WGS) entry which is preliminary data.</text>
</comment>
<dbReference type="Proteomes" id="UP000033423">
    <property type="component" value="Unassembled WGS sequence"/>
</dbReference>
<dbReference type="InterPro" id="IPR011006">
    <property type="entry name" value="CheY-like_superfamily"/>
</dbReference>
<dbReference type="EMBL" id="LACI01001973">
    <property type="protein sequence ID" value="KJU83256.1"/>
    <property type="molecule type" value="Genomic_DNA"/>
</dbReference>
<dbReference type="Gene3D" id="3.40.50.2300">
    <property type="match status" value="1"/>
</dbReference>
<protein>
    <recommendedName>
        <fullName evidence="3">Response regulator receiver protein</fullName>
    </recommendedName>
</protein>
<sequence>MATKQMFVCCRKAIYQQLSLILKEYNKQIEVRYFGRTLELEEAIQRHEECCMLMLDSLMEKRPIFEFAKQLKQDCPDINTLLLVSSDATKDELVEVIEAKAVCGVLLIPFTSSQVEAYMTRICGVVNEETETPLHIKKIVTKK</sequence>
<keyword evidence="2" id="KW-1185">Reference proteome</keyword>
<name>A0A0F3GMW8_9BACT</name>
<accession>A0A0F3GMW8</accession>
<dbReference type="AlphaFoldDB" id="A0A0F3GMW8"/>